<evidence type="ECO:0000259" key="6">
    <source>
        <dbReference type="Pfam" id="PF09320"/>
    </source>
</evidence>
<organism evidence="7 8">
    <name type="scientific">Colletotrichum limetticola</name>
    <dbReference type="NCBI Taxonomy" id="1209924"/>
    <lineage>
        <taxon>Eukaryota</taxon>
        <taxon>Fungi</taxon>
        <taxon>Dikarya</taxon>
        <taxon>Ascomycota</taxon>
        <taxon>Pezizomycotina</taxon>
        <taxon>Sordariomycetes</taxon>
        <taxon>Hypocreomycetidae</taxon>
        <taxon>Glomerellales</taxon>
        <taxon>Glomerellaceae</taxon>
        <taxon>Colletotrichum</taxon>
        <taxon>Colletotrichum acutatum species complex</taxon>
    </lineage>
</organism>
<keyword evidence="2 5" id="KW-0812">Transmembrane</keyword>
<evidence type="ECO:0000256" key="5">
    <source>
        <dbReference type="SAM" id="Phobius"/>
    </source>
</evidence>
<dbReference type="PANTHER" id="PTHR43908">
    <property type="entry name" value="AT29763P-RELATED"/>
    <property type="match status" value="1"/>
</dbReference>
<dbReference type="EMBL" id="JARUPT010000574">
    <property type="protein sequence ID" value="KAK0370099.1"/>
    <property type="molecule type" value="Genomic_DNA"/>
</dbReference>
<dbReference type="InterPro" id="IPR015399">
    <property type="entry name" value="DUF1977_DnaJ-like"/>
</dbReference>
<evidence type="ECO:0000313" key="8">
    <source>
        <dbReference type="Proteomes" id="UP001169217"/>
    </source>
</evidence>
<reference evidence="7" key="1">
    <citation type="submission" date="2023-04" db="EMBL/GenBank/DDBJ databases">
        <title>Colletotrichum limetticola genome sequence.</title>
        <authorList>
            <person name="Baroncelli R."/>
        </authorList>
    </citation>
    <scope>NUCLEOTIDE SEQUENCE</scope>
    <source>
        <strain evidence="7">KLA-Anderson</strain>
    </source>
</reference>
<keyword evidence="3 5" id="KW-1133">Transmembrane helix</keyword>
<dbReference type="Pfam" id="PF09320">
    <property type="entry name" value="DUF1977"/>
    <property type="match status" value="1"/>
</dbReference>
<evidence type="ECO:0000256" key="3">
    <source>
        <dbReference type="ARBA" id="ARBA00022989"/>
    </source>
</evidence>
<accession>A0ABQ9PET7</accession>
<sequence>MEEMTPEEMFQRFFGGGGFGGGPFGGGGFDTGPQFVFNFGGGPGFRVHQFGGARPRRRPREATEQEGGGLSTLMGLLPILLLFVFPLISSLFSGGGPATPSIVYDNPKGAYTLGRTTPKLNVKYFVNPKEVESFSKGKLSQLDQTAENNLVRTLRFECENEMMARQRMYDAASGWFFQDPDKMRRADEFEMPSCKRLETFRVGR</sequence>
<dbReference type="PANTHER" id="PTHR43908:SF3">
    <property type="entry name" value="AT29763P-RELATED"/>
    <property type="match status" value="1"/>
</dbReference>
<keyword evidence="8" id="KW-1185">Reference proteome</keyword>
<comment type="caution">
    <text evidence="7">The sequence shown here is derived from an EMBL/GenBank/DDBJ whole genome shotgun (WGS) entry which is preliminary data.</text>
</comment>
<feature type="transmembrane region" description="Helical" evidence="5">
    <location>
        <begin position="67"/>
        <end position="88"/>
    </location>
</feature>
<name>A0ABQ9PET7_9PEZI</name>
<evidence type="ECO:0000256" key="1">
    <source>
        <dbReference type="ARBA" id="ARBA00004167"/>
    </source>
</evidence>
<proteinExistence type="predicted"/>
<protein>
    <submittedName>
        <fullName evidence="7">DnaJ domain-containing protein</fullName>
    </submittedName>
</protein>
<comment type="subcellular location">
    <subcellularLocation>
        <location evidence="1">Membrane</location>
        <topology evidence="1">Single-pass membrane protein</topology>
    </subcellularLocation>
</comment>
<evidence type="ECO:0000313" key="7">
    <source>
        <dbReference type="EMBL" id="KAK0370099.1"/>
    </source>
</evidence>
<evidence type="ECO:0000256" key="2">
    <source>
        <dbReference type="ARBA" id="ARBA00022692"/>
    </source>
</evidence>
<feature type="domain" description="DUF1977" evidence="6">
    <location>
        <begin position="95"/>
        <end position="197"/>
    </location>
</feature>
<dbReference type="InterPro" id="IPR051100">
    <property type="entry name" value="DnaJ_subfamily_B/C"/>
</dbReference>
<gene>
    <name evidence="7" type="ORF">CLIM01_12554</name>
</gene>
<evidence type="ECO:0000256" key="4">
    <source>
        <dbReference type="ARBA" id="ARBA00023136"/>
    </source>
</evidence>
<dbReference type="Proteomes" id="UP001169217">
    <property type="component" value="Unassembled WGS sequence"/>
</dbReference>
<keyword evidence="4 5" id="KW-0472">Membrane</keyword>